<sequence>MEKAEVLNDFFASVFTGKCLSHTAQVTEGKGRDWENAEPPTAGEDQVREYLRNLQVHKSMGPDELHPQVLRELADEVARPLTIIFEKSWQSGKVPANWKRGNITPIFKKGKKEDPGNYRPVSLTSVPGKIMEQILPETMLRHMENKEVIGDSQHAFTRGKSCLTNLVAFDDGVTALVDKGRVTDVIYLDLCKAFDTVPHDILVSKLERHGFDGWTTQWIRNWLDGCTQRVVVNGSMSKWRTVMSGVPQGSVLGPALFNIFVSNMESGIECTLSKFANDTKPCGVVDMLEGRDAIQRDQDRLERWARANCMKFNKAKCKVLLMGQGNPKHDYRLGEE</sequence>
<evidence type="ECO:0000313" key="2">
    <source>
        <dbReference type="EMBL" id="GAB0194035.1"/>
    </source>
</evidence>
<feature type="domain" description="Reverse transcriptase" evidence="1">
    <location>
        <begin position="87"/>
        <end position="336"/>
    </location>
</feature>
<dbReference type="InterPro" id="IPR000477">
    <property type="entry name" value="RT_dom"/>
</dbReference>
<keyword evidence="3" id="KW-1185">Reference proteome</keyword>
<dbReference type="PROSITE" id="PS50878">
    <property type="entry name" value="RT_POL"/>
    <property type="match status" value="1"/>
</dbReference>
<dbReference type="Pfam" id="PF00078">
    <property type="entry name" value="RVT_1"/>
    <property type="match status" value="1"/>
</dbReference>
<dbReference type="AlphaFoldDB" id="A0ABC9X8M0"/>
<gene>
    <name evidence="2" type="ORF">GRJ2_001868800</name>
</gene>
<reference evidence="2 3" key="1">
    <citation type="submission" date="2024-06" db="EMBL/GenBank/DDBJ databases">
        <title>The draft genome of Grus japonensis, version 3.</title>
        <authorList>
            <person name="Nabeshima K."/>
            <person name="Suzuki S."/>
            <person name="Onuma M."/>
        </authorList>
    </citation>
    <scope>NUCLEOTIDE SEQUENCE [LARGE SCALE GENOMIC DNA]</scope>
    <source>
        <strain evidence="2 3">451A</strain>
    </source>
</reference>
<evidence type="ECO:0000313" key="3">
    <source>
        <dbReference type="Proteomes" id="UP001623348"/>
    </source>
</evidence>
<dbReference type="InterPro" id="IPR043502">
    <property type="entry name" value="DNA/RNA_pol_sf"/>
</dbReference>
<dbReference type="Proteomes" id="UP001623348">
    <property type="component" value="Unassembled WGS sequence"/>
</dbReference>
<dbReference type="SUPFAM" id="SSF56672">
    <property type="entry name" value="DNA/RNA polymerases"/>
    <property type="match status" value="1"/>
</dbReference>
<proteinExistence type="predicted"/>
<comment type="caution">
    <text evidence="2">The sequence shown here is derived from an EMBL/GenBank/DDBJ whole genome shotgun (WGS) entry which is preliminary data.</text>
</comment>
<dbReference type="CDD" id="cd01650">
    <property type="entry name" value="RT_nLTR_like"/>
    <property type="match status" value="1"/>
</dbReference>
<dbReference type="EMBL" id="BAAFJT010000010">
    <property type="protein sequence ID" value="GAB0194035.1"/>
    <property type="molecule type" value="Genomic_DNA"/>
</dbReference>
<protein>
    <submittedName>
        <fullName evidence="2">Mitochondrial enolase superfamily member 1</fullName>
    </submittedName>
</protein>
<dbReference type="PANTHER" id="PTHR33332">
    <property type="entry name" value="REVERSE TRANSCRIPTASE DOMAIN-CONTAINING PROTEIN"/>
    <property type="match status" value="1"/>
</dbReference>
<accession>A0ABC9X8M0</accession>
<evidence type="ECO:0000259" key="1">
    <source>
        <dbReference type="PROSITE" id="PS50878"/>
    </source>
</evidence>
<name>A0ABC9X8M0_GRUJA</name>
<organism evidence="2 3">
    <name type="scientific">Grus japonensis</name>
    <name type="common">Japanese crane</name>
    <name type="synonym">Red-crowned crane</name>
    <dbReference type="NCBI Taxonomy" id="30415"/>
    <lineage>
        <taxon>Eukaryota</taxon>
        <taxon>Metazoa</taxon>
        <taxon>Chordata</taxon>
        <taxon>Craniata</taxon>
        <taxon>Vertebrata</taxon>
        <taxon>Euteleostomi</taxon>
        <taxon>Archelosauria</taxon>
        <taxon>Archosauria</taxon>
        <taxon>Dinosauria</taxon>
        <taxon>Saurischia</taxon>
        <taxon>Theropoda</taxon>
        <taxon>Coelurosauria</taxon>
        <taxon>Aves</taxon>
        <taxon>Neognathae</taxon>
        <taxon>Neoaves</taxon>
        <taxon>Gruiformes</taxon>
        <taxon>Gruidae</taxon>
        <taxon>Grus</taxon>
    </lineage>
</organism>